<name>A0A402B7P6_9CHLR</name>
<evidence type="ECO:0000256" key="1">
    <source>
        <dbReference type="ARBA" id="ARBA00022737"/>
    </source>
</evidence>
<dbReference type="InterPro" id="IPR015679">
    <property type="entry name" value="PLipase_D_fam"/>
</dbReference>
<evidence type="ECO:0000313" key="5">
    <source>
        <dbReference type="EMBL" id="GCE27385.1"/>
    </source>
</evidence>
<evidence type="ECO:0000256" key="2">
    <source>
        <dbReference type="ARBA" id="ARBA00022801"/>
    </source>
</evidence>
<proteinExistence type="predicted"/>
<evidence type="ECO:0000313" key="6">
    <source>
        <dbReference type="Proteomes" id="UP000287171"/>
    </source>
</evidence>
<evidence type="ECO:0000256" key="3">
    <source>
        <dbReference type="ARBA" id="ARBA00023098"/>
    </source>
</evidence>
<dbReference type="CDD" id="cd09105">
    <property type="entry name" value="PLDc_vPLD1_2_like_2"/>
    <property type="match status" value="1"/>
</dbReference>
<keyword evidence="2" id="KW-0378">Hydrolase</keyword>
<accession>A0A402B7P6</accession>
<dbReference type="GO" id="GO:0009395">
    <property type="term" value="P:phospholipid catabolic process"/>
    <property type="evidence" value="ECO:0007669"/>
    <property type="project" value="TreeGrafter"/>
</dbReference>
<dbReference type="SMART" id="SM00155">
    <property type="entry name" value="PLDc"/>
    <property type="match status" value="1"/>
</dbReference>
<dbReference type="InterPro" id="IPR025202">
    <property type="entry name" value="PLD-like_dom"/>
</dbReference>
<evidence type="ECO:0000259" key="4">
    <source>
        <dbReference type="PROSITE" id="PS50035"/>
    </source>
</evidence>
<sequence length="560" mass="63682">MDNTTNGTWWAEGDTPVHNKDSRVTYFVDGEAVLLEMCLCFMRAKHVIYLANWGMEPDLLLVRGTALLVEQENEDLRAEYCAYLRSQGLQEADIQFWLTHRLSVKEVLGYAVSKGVTVKVLLWKANPAFAVYDSHAAVEKLKEYDVAALEDDSSLGVLHHQIESLHQKVTVVDHGIAFVGGLDPLIEKSDDFDRWDTNQHVFDTPLRHTDSGKTPHGWHDTHAKIEGAAAADVELNFRQRWNYVVSRHQLGEQLLVPHQPEPARVESQSIVQIARTIPKHTYNFDKHAIQGITQLYNHALNNAQHFIYIENQYFWLRAYYGVDLSLLGPDSPEMKEHLRQIAAALRRGATMSILLPDHPNVGRAFSDAGLDTLRRSVPEAVEEGRIRAFCLATSHFKMSDGLIHYRPIYVHSKAAIVDDHWSTVGSANLNNRGMRDDTEINVATLDQSLARGLRLLLQAEHLGLLKPDELTVAARLYRKEQLKPNEQECAQQAWQQMESALSDPHQAVQLMQQRAEENLQHFKDRQPLNGHLLPYLTAEEATEQGLDVRMDHGWIEEPEH</sequence>
<dbReference type="PANTHER" id="PTHR18896">
    <property type="entry name" value="PHOSPHOLIPASE D"/>
    <property type="match status" value="1"/>
</dbReference>
<reference evidence="6" key="1">
    <citation type="submission" date="2018-12" db="EMBL/GenBank/DDBJ databases">
        <title>Tengunoibacter tsumagoiensis gen. nov., sp. nov., Dictyobacter kobayashii sp. nov., D. alpinus sp. nov., and D. joshuensis sp. nov. and description of Dictyobacteraceae fam. nov. within the order Ktedonobacterales isolated from Tengu-no-mugimeshi.</title>
        <authorList>
            <person name="Wang C.M."/>
            <person name="Zheng Y."/>
            <person name="Sakai Y."/>
            <person name="Toyoda A."/>
            <person name="Minakuchi Y."/>
            <person name="Abe K."/>
            <person name="Yokota A."/>
            <person name="Yabe S."/>
        </authorList>
    </citation>
    <scope>NUCLEOTIDE SEQUENCE [LARGE SCALE GENOMIC DNA]</scope>
    <source>
        <strain evidence="6">Uno16</strain>
    </source>
</reference>
<dbReference type="GO" id="GO:0004630">
    <property type="term" value="F:phospholipase D activity"/>
    <property type="evidence" value="ECO:0007669"/>
    <property type="project" value="UniProtKB-EC"/>
</dbReference>
<keyword evidence="1" id="KW-0677">Repeat</keyword>
<protein>
    <submittedName>
        <fullName evidence="5">Phospholipase</fullName>
    </submittedName>
</protein>
<dbReference type="AlphaFoldDB" id="A0A402B7P6"/>
<dbReference type="RefSeq" id="WP_161982136.1">
    <property type="nucleotide sequence ID" value="NZ_BIFT01000001.1"/>
</dbReference>
<dbReference type="SUPFAM" id="SSF56024">
    <property type="entry name" value="Phospholipase D/nuclease"/>
    <property type="match status" value="2"/>
</dbReference>
<comment type="caution">
    <text evidence="5">The sequence shown here is derived from an EMBL/GenBank/DDBJ whole genome shotgun (WGS) entry which is preliminary data.</text>
</comment>
<keyword evidence="6" id="KW-1185">Reference proteome</keyword>
<gene>
    <name evidence="5" type="ORF">KDA_28690</name>
</gene>
<dbReference type="Proteomes" id="UP000287171">
    <property type="component" value="Unassembled WGS sequence"/>
</dbReference>
<feature type="domain" description="PLD phosphodiesterase" evidence="4">
    <location>
        <begin position="161"/>
        <end position="183"/>
    </location>
</feature>
<dbReference type="PANTHER" id="PTHR18896:SF60">
    <property type="entry name" value="PHOSPHOLIPASE D"/>
    <property type="match status" value="1"/>
</dbReference>
<feature type="domain" description="PLD phosphodiesterase" evidence="4">
    <location>
        <begin position="406"/>
        <end position="433"/>
    </location>
</feature>
<dbReference type="InterPro" id="IPR001736">
    <property type="entry name" value="PLipase_D/transphosphatidylase"/>
</dbReference>
<dbReference type="EMBL" id="BIFT01000001">
    <property type="protein sequence ID" value="GCE27385.1"/>
    <property type="molecule type" value="Genomic_DNA"/>
</dbReference>
<dbReference type="Pfam" id="PF13091">
    <property type="entry name" value="PLDc_2"/>
    <property type="match status" value="1"/>
</dbReference>
<dbReference type="PROSITE" id="PS50035">
    <property type="entry name" value="PLD"/>
    <property type="match status" value="2"/>
</dbReference>
<organism evidence="5 6">
    <name type="scientific">Dictyobacter alpinus</name>
    <dbReference type="NCBI Taxonomy" id="2014873"/>
    <lineage>
        <taxon>Bacteria</taxon>
        <taxon>Bacillati</taxon>
        <taxon>Chloroflexota</taxon>
        <taxon>Ktedonobacteria</taxon>
        <taxon>Ktedonobacterales</taxon>
        <taxon>Dictyobacteraceae</taxon>
        <taxon>Dictyobacter</taxon>
    </lineage>
</organism>
<keyword evidence="3" id="KW-0443">Lipid metabolism</keyword>
<dbReference type="Gene3D" id="3.30.870.10">
    <property type="entry name" value="Endonuclease Chain A"/>
    <property type="match status" value="2"/>
</dbReference>